<evidence type="ECO:0000313" key="3">
    <source>
        <dbReference type="Proteomes" id="UP000580250"/>
    </source>
</evidence>
<dbReference type="Proteomes" id="UP000580250">
    <property type="component" value="Unassembled WGS sequence"/>
</dbReference>
<gene>
    <name evidence="2" type="ORF">MENT_LOCUS26334</name>
</gene>
<sequence>MYKLILFIISILIFENISHKNCKYSKNGKENKISLRRHKRGLNSSKNDCEEATSSSGHLNKNFEKLNLTEKNKRQRGLYICDNFFYSHTKFNELLANILSEEYEIDVIVYTRSVGGHPVHPKNVNLIINMPINESKLDQNVVEKEGINEAFNEFRYEFKFLIGIYEEIISNKIVKIGEEMVGIYDWLSKQKYSFGIGEFDFIVGPFLVFEALGIENTFDVDASVLFPEYLQFFGIDVALYNIPGFSFPNPGDWLNNGDLLNKESKRYKENKFKNVVDSKNYALTYSRMDLTIFNSFYSEGNVKDLQLPSSIDFLFKKIKLHFLNQPLHANFKDFPSIENIVYIGGIVVEQNEILIKERVKANDNEPKCVVLFTSGTVNLTGIFDLKSISRMFEEFEKIWPLFF</sequence>
<comment type="caution">
    <text evidence="2">The sequence shown here is derived from an EMBL/GenBank/DDBJ whole genome shotgun (WGS) entry which is preliminary data.</text>
</comment>
<dbReference type="OrthoDB" id="5835829at2759"/>
<name>A0A6V7VI72_MELEN</name>
<evidence type="ECO:0000313" key="2">
    <source>
        <dbReference type="EMBL" id="CAD2174650.1"/>
    </source>
</evidence>
<dbReference type="EMBL" id="CAJEWN010000240">
    <property type="protein sequence ID" value="CAD2174650.1"/>
    <property type="molecule type" value="Genomic_DNA"/>
</dbReference>
<organism evidence="2 3">
    <name type="scientific">Meloidogyne enterolobii</name>
    <name type="common">Root-knot nematode worm</name>
    <name type="synonym">Meloidogyne mayaguensis</name>
    <dbReference type="NCBI Taxonomy" id="390850"/>
    <lineage>
        <taxon>Eukaryota</taxon>
        <taxon>Metazoa</taxon>
        <taxon>Ecdysozoa</taxon>
        <taxon>Nematoda</taxon>
        <taxon>Chromadorea</taxon>
        <taxon>Rhabditida</taxon>
        <taxon>Tylenchina</taxon>
        <taxon>Tylenchomorpha</taxon>
        <taxon>Tylenchoidea</taxon>
        <taxon>Meloidogynidae</taxon>
        <taxon>Meloidogyninae</taxon>
        <taxon>Meloidogyne</taxon>
    </lineage>
</organism>
<keyword evidence="1" id="KW-0732">Signal</keyword>
<feature type="chain" id="PRO_5027646692" evidence="1">
    <location>
        <begin position="20"/>
        <end position="403"/>
    </location>
</feature>
<accession>A0A6V7VI72</accession>
<reference evidence="2 3" key="1">
    <citation type="submission" date="2020-08" db="EMBL/GenBank/DDBJ databases">
        <authorList>
            <person name="Koutsovoulos G."/>
            <person name="Danchin GJ E."/>
        </authorList>
    </citation>
    <scope>NUCLEOTIDE SEQUENCE [LARGE SCALE GENOMIC DNA]</scope>
</reference>
<protein>
    <submittedName>
        <fullName evidence="2">Uncharacterized protein</fullName>
    </submittedName>
</protein>
<proteinExistence type="predicted"/>
<evidence type="ECO:0000256" key="1">
    <source>
        <dbReference type="SAM" id="SignalP"/>
    </source>
</evidence>
<feature type="signal peptide" evidence="1">
    <location>
        <begin position="1"/>
        <end position="19"/>
    </location>
</feature>
<dbReference type="AlphaFoldDB" id="A0A6V7VI72"/>